<name>A0A382FPU4_9ZZZZ</name>
<proteinExistence type="predicted"/>
<organism evidence="1">
    <name type="scientific">marine metagenome</name>
    <dbReference type="NCBI Taxonomy" id="408172"/>
    <lineage>
        <taxon>unclassified sequences</taxon>
        <taxon>metagenomes</taxon>
        <taxon>ecological metagenomes</taxon>
    </lineage>
</organism>
<gene>
    <name evidence="1" type="ORF">METZ01_LOCUS216845</name>
</gene>
<dbReference type="EMBL" id="UINC01050709">
    <property type="protein sequence ID" value="SVB63991.1"/>
    <property type="molecule type" value="Genomic_DNA"/>
</dbReference>
<reference evidence="1" key="1">
    <citation type="submission" date="2018-05" db="EMBL/GenBank/DDBJ databases">
        <authorList>
            <person name="Lanie J.A."/>
            <person name="Ng W.-L."/>
            <person name="Kazmierczak K.M."/>
            <person name="Andrzejewski T.M."/>
            <person name="Davidsen T.M."/>
            <person name="Wayne K.J."/>
            <person name="Tettelin H."/>
            <person name="Glass J.I."/>
            <person name="Rusch D."/>
            <person name="Podicherti R."/>
            <person name="Tsui H.-C.T."/>
            <person name="Winkler M.E."/>
        </authorList>
    </citation>
    <scope>NUCLEOTIDE SEQUENCE</scope>
</reference>
<feature type="non-terminal residue" evidence="1">
    <location>
        <position position="238"/>
    </location>
</feature>
<dbReference type="AlphaFoldDB" id="A0A382FPU4"/>
<accession>A0A382FPU4</accession>
<evidence type="ECO:0000313" key="1">
    <source>
        <dbReference type="EMBL" id="SVB63991.1"/>
    </source>
</evidence>
<sequence length="238" mass="26733">MGMTEEEKFRFDLTGYLIRPAILTPEQIADIVEQIDRIKHDPDSLPPAERNVPGGASSLLIDHPKVTEVLHEIIGPNVRLEGTFCVWRQKGEWAGDLHGGGPQQIDPIFGYRCAHGRIHAGMVRVVFELTDVSKQDGATHFIPGSHKANFPMHPDHMSLEPGERSEFLTSYECPAGSAIFFTENLCHAGPHWQRDTPRVAVLNAYAHLATHWHRPTIAAEIMAGLAREKQAWFREPWI</sequence>
<dbReference type="Gene3D" id="2.60.120.620">
    <property type="entry name" value="q2cbj1_9rhob like domain"/>
    <property type="match status" value="1"/>
</dbReference>
<evidence type="ECO:0008006" key="2">
    <source>
        <dbReference type="Google" id="ProtNLM"/>
    </source>
</evidence>
<protein>
    <recommendedName>
        <fullName evidence="2">Phytanoyl-CoA dioxygenase</fullName>
    </recommendedName>
</protein>
<dbReference type="SUPFAM" id="SSF51197">
    <property type="entry name" value="Clavaminate synthase-like"/>
    <property type="match status" value="1"/>
</dbReference>
<dbReference type="InterPro" id="IPR008775">
    <property type="entry name" value="Phytyl_CoA_dOase-like"/>
</dbReference>
<dbReference type="Pfam" id="PF05721">
    <property type="entry name" value="PhyH"/>
    <property type="match status" value="1"/>
</dbReference>